<comment type="caution">
    <text evidence="2">The sequence shown here is derived from an EMBL/GenBank/DDBJ whole genome shotgun (WGS) entry which is preliminary data.</text>
</comment>
<dbReference type="EMBL" id="SRXV01000002">
    <property type="protein sequence ID" value="TGY93022.1"/>
    <property type="molecule type" value="Genomic_DNA"/>
</dbReference>
<reference evidence="2 3" key="1">
    <citation type="journal article" date="2013" name="Int. J. Syst. Evol. Microbiol.">
        <title>Marinicauda pacifica gen. nov., sp. nov., a prosthecate alphaproteobacterium of the family Hyphomonadaceae isolated from deep seawater.</title>
        <authorList>
            <person name="Zhang X.Y."/>
            <person name="Li G.W."/>
            <person name="Wang C.S."/>
            <person name="Zhang Y.J."/>
            <person name="Xu X.W."/>
            <person name="Li H."/>
            <person name="Liu A."/>
            <person name="Liu C."/>
            <person name="Xie B.B."/>
            <person name="Qin Q.L."/>
            <person name="Xu Z."/>
            <person name="Chen X.L."/>
            <person name="Zhou B.C."/>
            <person name="Zhang Y.Z."/>
        </authorList>
    </citation>
    <scope>NUCLEOTIDE SEQUENCE [LARGE SCALE GENOMIC DNA]</scope>
    <source>
        <strain evidence="2 3">P-1 km-3</strain>
    </source>
</reference>
<gene>
    <name evidence="2" type="ORF">E5162_08130</name>
</gene>
<name>A0A4S2HBZ6_9PROT</name>
<dbReference type="PROSITE" id="PS51352">
    <property type="entry name" value="THIOREDOXIN_2"/>
    <property type="match status" value="1"/>
</dbReference>
<dbReference type="SUPFAM" id="SSF52833">
    <property type="entry name" value="Thioredoxin-like"/>
    <property type="match status" value="1"/>
</dbReference>
<dbReference type="Proteomes" id="UP000305451">
    <property type="component" value="Unassembled WGS sequence"/>
</dbReference>
<organism evidence="2 3">
    <name type="scientific">Marinicauda pacifica</name>
    <dbReference type="NCBI Taxonomy" id="1133559"/>
    <lineage>
        <taxon>Bacteria</taxon>
        <taxon>Pseudomonadati</taxon>
        <taxon>Pseudomonadota</taxon>
        <taxon>Alphaproteobacteria</taxon>
        <taxon>Maricaulales</taxon>
        <taxon>Maricaulaceae</taxon>
        <taxon>Marinicauda</taxon>
    </lineage>
</organism>
<dbReference type="InterPro" id="IPR013766">
    <property type="entry name" value="Thioredoxin_domain"/>
</dbReference>
<dbReference type="Gene3D" id="3.40.30.10">
    <property type="entry name" value="Glutaredoxin"/>
    <property type="match status" value="1"/>
</dbReference>
<dbReference type="InterPro" id="IPR036249">
    <property type="entry name" value="Thioredoxin-like_sf"/>
</dbReference>
<evidence type="ECO:0000313" key="3">
    <source>
        <dbReference type="Proteomes" id="UP000305451"/>
    </source>
</evidence>
<dbReference type="AlphaFoldDB" id="A0A4S2HBZ6"/>
<accession>A0A4S2HBZ6</accession>
<protein>
    <submittedName>
        <fullName evidence="2">Thioredoxin family protein</fullName>
    </submittedName>
</protein>
<feature type="domain" description="Thioredoxin" evidence="1">
    <location>
        <begin position="43"/>
        <end position="190"/>
    </location>
</feature>
<sequence length="197" mass="21049">MTSTGRHLAGRRLAASAKRIMARLVAESGMGEQVSPSCRHRRARLGEKLLSAAWSPAMSEARPFDEAEDASPCVAAARERAQDSGRALMLVFGANWCPDARAFAGFLEEPAITEGPGRRLETVLVDVGRHDRHQQLVAAFGLDVPLEGVPAVLVLDAGGRPIDADNLYRWRTARSADPGAVAAWLETILPPTSGDAS</sequence>
<proteinExistence type="predicted"/>
<evidence type="ECO:0000313" key="2">
    <source>
        <dbReference type="EMBL" id="TGY93022.1"/>
    </source>
</evidence>
<evidence type="ECO:0000259" key="1">
    <source>
        <dbReference type="PROSITE" id="PS51352"/>
    </source>
</evidence>
<dbReference type="Pfam" id="PF13899">
    <property type="entry name" value="Thioredoxin_7"/>
    <property type="match status" value="1"/>
</dbReference>
<keyword evidence="3" id="KW-1185">Reference proteome</keyword>
<dbReference type="CDD" id="cd02947">
    <property type="entry name" value="TRX_family"/>
    <property type="match status" value="1"/>
</dbReference>